<keyword evidence="11" id="KW-1133">Transmembrane helix</keyword>
<gene>
    <name evidence="13" type="ORF">ACFPJ5_02740</name>
</gene>
<dbReference type="EMBL" id="JBHSKX010000001">
    <property type="protein sequence ID" value="MFC5365838.1"/>
    <property type="molecule type" value="Genomic_DNA"/>
</dbReference>
<comment type="cofactor">
    <cofactor evidence="9">
        <name>Cu cation</name>
        <dbReference type="ChEBI" id="CHEBI:23378"/>
    </cofactor>
    <text evidence="9">Binds 1 copper ion per subunit.</text>
</comment>
<evidence type="ECO:0000256" key="3">
    <source>
        <dbReference type="ARBA" id="ARBA00022448"/>
    </source>
</evidence>
<dbReference type="InterPro" id="IPR019546">
    <property type="entry name" value="TAT_signal_bac_arc"/>
</dbReference>
<evidence type="ECO:0000256" key="9">
    <source>
        <dbReference type="PIRSR" id="PIRSR602386-1"/>
    </source>
</evidence>
<evidence type="ECO:0000256" key="8">
    <source>
        <dbReference type="ARBA" id="ARBA00023136"/>
    </source>
</evidence>
<organism evidence="13 14">
    <name type="scientific">Salinirubrum litoreum</name>
    <dbReference type="NCBI Taxonomy" id="1126234"/>
    <lineage>
        <taxon>Archaea</taxon>
        <taxon>Methanobacteriati</taxon>
        <taxon>Methanobacteriota</taxon>
        <taxon>Stenosarchaea group</taxon>
        <taxon>Halobacteria</taxon>
        <taxon>Halobacteriales</taxon>
        <taxon>Haloferacaceae</taxon>
        <taxon>Salinirubrum</taxon>
    </lineage>
</organism>
<dbReference type="GO" id="GO:0042597">
    <property type="term" value="C:periplasmic space"/>
    <property type="evidence" value="ECO:0007669"/>
    <property type="project" value="UniProtKB-SubCell"/>
</dbReference>
<feature type="transmembrane region" description="Helical" evidence="11">
    <location>
        <begin position="175"/>
        <end position="195"/>
    </location>
</feature>
<dbReference type="PROSITE" id="PS00196">
    <property type="entry name" value="COPPER_BLUE"/>
    <property type="match status" value="1"/>
</dbReference>
<name>A0ABD5R7Y0_9EURY</name>
<dbReference type="PROSITE" id="PS50093">
    <property type="entry name" value="PKD"/>
    <property type="match status" value="1"/>
</dbReference>
<dbReference type="SUPFAM" id="SSF49503">
    <property type="entry name" value="Cupredoxins"/>
    <property type="match status" value="1"/>
</dbReference>
<dbReference type="Gene3D" id="2.60.40.420">
    <property type="entry name" value="Cupredoxins - blue copper proteins"/>
    <property type="match status" value="1"/>
</dbReference>
<dbReference type="NCBIfam" id="TIGR01409">
    <property type="entry name" value="TAT_signal_seq"/>
    <property type="match status" value="1"/>
</dbReference>
<comment type="subcellular location">
    <subcellularLocation>
        <location evidence="1">Membrane</location>
    </subcellularLocation>
    <subcellularLocation>
        <location evidence="2">Periplasm</location>
    </subcellularLocation>
</comment>
<comment type="caution">
    <text evidence="13">The sequence shown here is derived from an EMBL/GenBank/DDBJ whole genome shotgun (WGS) entry which is preliminary data.</text>
</comment>
<keyword evidence="3" id="KW-0813">Transport</keyword>
<evidence type="ECO:0000256" key="6">
    <source>
        <dbReference type="ARBA" id="ARBA00022982"/>
    </source>
</evidence>
<evidence type="ECO:0000259" key="12">
    <source>
        <dbReference type="PROSITE" id="PS50093"/>
    </source>
</evidence>
<dbReference type="InterPro" id="IPR008972">
    <property type="entry name" value="Cupredoxin"/>
</dbReference>
<dbReference type="GO" id="GO:0046872">
    <property type="term" value="F:metal ion binding"/>
    <property type="evidence" value="ECO:0007669"/>
    <property type="project" value="UniProtKB-KW"/>
</dbReference>
<evidence type="ECO:0000256" key="4">
    <source>
        <dbReference type="ARBA" id="ARBA00022723"/>
    </source>
</evidence>
<reference evidence="13 14" key="1">
    <citation type="journal article" date="2019" name="Int. J. Syst. Evol. Microbiol.">
        <title>The Global Catalogue of Microorganisms (GCM) 10K type strain sequencing project: providing services to taxonomists for standard genome sequencing and annotation.</title>
        <authorList>
            <consortium name="The Broad Institute Genomics Platform"/>
            <consortium name="The Broad Institute Genome Sequencing Center for Infectious Disease"/>
            <person name="Wu L."/>
            <person name="Ma J."/>
        </authorList>
    </citation>
    <scope>NUCLEOTIDE SEQUENCE [LARGE SCALE GENOMIC DNA]</scope>
    <source>
        <strain evidence="13 14">CGMCC 1.12237</strain>
    </source>
</reference>
<dbReference type="AlphaFoldDB" id="A0ABD5R7Y0"/>
<dbReference type="PROSITE" id="PS51318">
    <property type="entry name" value="TAT"/>
    <property type="match status" value="1"/>
</dbReference>
<sequence>MNRRDFLRTAGGATGAVAAATSTASAQNESGGGSSGGGTTHTVEMTDGLVFDPASIEIAPGDTIEWPNVGSVGHSVTFYDDGIPEGATYFASGGFDSEEAARTGWNNGEGNVAGGESVSHTFETLGTYEYFCIPHEGAGMVAEVVVTENPGSGGGGGGGGEKELHDLGVPIQAHWVGSATILGIIATLVFTFYVLKYGESPNTGNTGGRD</sequence>
<evidence type="ECO:0000256" key="10">
    <source>
        <dbReference type="SAM" id="MobiDB-lite"/>
    </source>
</evidence>
<keyword evidence="7 9" id="KW-0186">Copper</keyword>
<dbReference type="RefSeq" id="WP_227228842.1">
    <property type="nucleotide sequence ID" value="NZ_JAJCVJ010000001.1"/>
</dbReference>
<feature type="compositionally biased region" description="Gly residues" evidence="10">
    <location>
        <begin position="30"/>
        <end position="39"/>
    </location>
</feature>
<dbReference type="PANTHER" id="PTHR34192:SF10">
    <property type="entry name" value="PLASTOCYANIN MAJOR ISOFORM, CHLOROPLASTIC-RELATED"/>
    <property type="match status" value="1"/>
</dbReference>
<keyword evidence="14" id="KW-1185">Reference proteome</keyword>
<dbReference type="InterPro" id="IPR002386">
    <property type="entry name" value="Amicyanin/Pseudoazurin"/>
</dbReference>
<feature type="binding site" evidence="9">
    <location>
        <position position="135"/>
    </location>
    <ligand>
        <name>Cu cation</name>
        <dbReference type="ChEBI" id="CHEBI:23378"/>
    </ligand>
</feature>
<keyword evidence="6" id="KW-0249">Electron transport</keyword>
<keyword evidence="11" id="KW-0812">Transmembrane</keyword>
<keyword evidence="5" id="KW-0574">Periplasm</keyword>
<dbReference type="PANTHER" id="PTHR34192">
    <property type="entry name" value="PLASTOCYANIN MAJOR ISOFORM, CHLOROPLASTIC-RELATED"/>
    <property type="match status" value="1"/>
</dbReference>
<evidence type="ECO:0000256" key="7">
    <source>
        <dbReference type="ARBA" id="ARBA00023008"/>
    </source>
</evidence>
<keyword evidence="8 11" id="KW-0472">Membrane</keyword>
<feature type="binding site" evidence="9">
    <location>
        <position position="74"/>
    </location>
    <ligand>
        <name>Cu cation</name>
        <dbReference type="ChEBI" id="CHEBI:23378"/>
    </ligand>
</feature>
<dbReference type="InterPro" id="IPR000923">
    <property type="entry name" value="BlueCu_1"/>
</dbReference>
<feature type="domain" description="PKD" evidence="12">
    <location>
        <begin position="105"/>
        <end position="128"/>
    </location>
</feature>
<dbReference type="PRINTS" id="PR00155">
    <property type="entry name" value="AMICYANIN"/>
</dbReference>
<accession>A0ABD5R7Y0</accession>
<keyword evidence="4 9" id="KW-0479">Metal-binding</keyword>
<dbReference type="InterPro" id="IPR028871">
    <property type="entry name" value="BlueCu_1_BS"/>
</dbReference>
<dbReference type="Pfam" id="PF00127">
    <property type="entry name" value="Copper-bind"/>
    <property type="match status" value="1"/>
</dbReference>
<evidence type="ECO:0000256" key="2">
    <source>
        <dbReference type="ARBA" id="ARBA00004418"/>
    </source>
</evidence>
<feature type="binding site" evidence="9">
    <location>
        <position position="140"/>
    </location>
    <ligand>
        <name>Cu cation</name>
        <dbReference type="ChEBI" id="CHEBI:23378"/>
    </ligand>
</feature>
<proteinExistence type="predicted"/>
<dbReference type="GO" id="GO:0016020">
    <property type="term" value="C:membrane"/>
    <property type="evidence" value="ECO:0007669"/>
    <property type="project" value="UniProtKB-SubCell"/>
</dbReference>
<dbReference type="InterPro" id="IPR006311">
    <property type="entry name" value="TAT_signal"/>
</dbReference>
<feature type="binding site" evidence="9">
    <location>
        <position position="132"/>
    </location>
    <ligand>
        <name>Cu cation</name>
        <dbReference type="ChEBI" id="CHEBI:23378"/>
    </ligand>
</feature>
<protein>
    <submittedName>
        <fullName evidence="13">Plastocyanin/azurin family copper-binding protein</fullName>
    </submittedName>
</protein>
<evidence type="ECO:0000256" key="1">
    <source>
        <dbReference type="ARBA" id="ARBA00004370"/>
    </source>
</evidence>
<feature type="region of interest" description="Disordered" evidence="10">
    <location>
        <begin position="21"/>
        <end position="44"/>
    </location>
</feature>
<evidence type="ECO:0000256" key="11">
    <source>
        <dbReference type="SAM" id="Phobius"/>
    </source>
</evidence>
<evidence type="ECO:0000313" key="14">
    <source>
        <dbReference type="Proteomes" id="UP001596201"/>
    </source>
</evidence>
<dbReference type="InterPro" id="IPR000601">
    <property type="entry name" value="PKD_dom"/>
</dbReference>
<evidence type="ECO:0000313" key="13">
    <source>
        <dbReference type="EMBL" id="MFC5365838.1"/>
    </source>
</evidence>
<evidence type="ECO:0000256" key="5">
    <source>
        <dbReference type="ARBA" id="ARBA00022764"/>
    </source>
</evidence>
<dbReference type="Proteomes" id="UP001596201">
    <property type="component" value="Unassembled WGS sequence"/>
</dbReference>
<dbReference type="CDD" id="cd04220">
    <property type="entry name" value="Halocyanin"/>
    <property type="match status" value="1"/>
</dbReference>